<dbReference type="Proteomes" id="UP001158067">
    <property type="component" value="Unassembled WGS sequence"/>
</dbReference>
<dbReference type="PROSITE" id="PS51257">
    <property type="entry name" value="PROKAR_LIPOPROTEIN"/>
    <property type="match status" value="1"/>
</dbReference>
<gene>
    <name evidence="1" type="ORF">SAMN06265222_108190</name>
</gene>
<reference evidence="1 2" key="1">
    <citation type="submission" date="2017-05" db="EMBL/GenBank/DDBJ databases">
        <authorList>
            <person name="Varghese N."/>
            <person name="Submissions S."/>
        </authorList>
    </citation>
    <scope>NUCLEOTIDE SEQUENCE [LARGE SCALE GENOMIC DNA]</scope>
    <source>
        <strain evidence="1 2">DSM 25457</strain>
    </source>
</reference>
<evidence type="ECO:0008006" key="3">
    <source>
        <dbReference type="Google" id="ProtNLM"/>
    </source>
</evidence>
<dbReference type="RefSeq" id="WP_283433555.1">
    <property type="nucleotide sequence ID" value="NZ_FXUG01000008.1"/>
</dbReference>
<name>A0ABY1QCX3_9BACT</name>
<dbReference type="EMBL" id="FXUG01000008">
    <property type="protein sequence ID" value="SMP64236.1"/>
    <property type="molecule type" value="Genomic_DNA"/>
</dbReference>
<evidence type="ECO:0000313" key="1">
    <source>
        <dbReference type="EMBL" id="SMP64236.1"/>
    </source>
</evidence>
<comment type="caution">
    <text evidence="1">The sequence shown here is derived from an EMBL/GenBank/DDBJ whole genome shotgun (WGS) entry which is preliminary data.</text>
</comment>
<accession>A0ABY1QCX3</accession>
<proteinExistence type="predicted"/>
<organism evidence="1 2">
    <name type="scientific">Neorhodopirellula lusitana</name>
    <dbReference type="NCBI Taxonomy" id="445327"/>
    <lineage>
        <taxon>Bacteria</taxon>
        <taxon>Pseudomonadati</taxon>
        <taxon>Planctomycetota</taxon>
        <taxon>Planctomycetia</taxon>
        <taxon>Pirellulales</taxon>
        <taxon>Pirellulaceae</taxon>
        <taxon>Neorhodopirellula</taxon>
    </lineage>
</organism>
<evidence type="ECO:0000313" key="2">
    <source>
        <dbReference type="Proteomes" id="UP001158067"/>
    </source>
</evidence>
<keyword evidence="2" id="KW-1185">Reference proteome</keyword>
<sequence>MINFRLHLAPMMVLATLVGCDSDGPSTAAMDSPHVQVLYQDGPLPDVCVRLHETQEGPVLAQAISQHDGRARFTELPSPAPDQYFVSMESVSDGGWLLDSKITQAKQNAIRLDSFTQSPQQTIQLPRGAVRSLTTNRKHSR</sequence>
<protein>
    <recommendedName>
        <fullName evidence="3">Lipoprotein</fullName>
    </recommendedName>
</protein>